<feature type="compositionally biased region" description="Acidic residues" evidence="14">
    <location>
        <begin position="80"/>
        <end position="95"/>
    </location>
</feature>
<dbReference type="GO" id="GO:0008033">
    <property type="term" value="P:tRNA processing"/>
    <property type="evidence" value="ECO:0007669"/>
    <property type="project" value="UniProtKB-KW"/>
</dbReference>
<dbReference type="AlphaFoldDB" id="A0A9P5LDJ4"/>
<comment type="function">
    <text evidence="13">Component of the EKC/KEOPS complex that is required for the formation of a threonylcarbamoyl group on adenosine at position 37 (t(6)A37) in tRNAs that read codons beginning with adenine. The complex is probably involved in the transfer of the threonylcarbamoyl moiety of threonylcarbamoyl-AMP (TC-AMP) to the N6 group of A37. GON7 likely plays a supporting role to the catalytic subunit KAE1 in the complex. The EKC/KEOPS complex also promotes both telomere uncapping and telomere elongation. The complex is required for efficient recruitment of transcriptional coactivators.</text>
</comment>
<accession>A0A9P5LDJ4</accession>
<dbReference type="OrthoDB" id="2288868at2759"/>
<evidence type="ECO:0000256" key="6">
    <source>
        <dbReference type="ARBA" id="ARBA00022454"/>
    </source>
</evidence>
<evidence type="ECO:0000256" key="13">
    <source>
        <dbReference type="ARBA" id="ARBA00025393"/>
    </source>
</evidence>
<evidence type="ECO:0000256" key="12">
    <source>
        <dbReference type="ARBA" id="ARBA00023242"/>
    </source>
</evidence>
<gene>
    <name evidence="15" type="ORF">G7Z17_g9241</name>
</gene>
<keyword evidence="16" id="KW-1185">Reference proteome</keyword>
<evidence type="ECO:0000256" key="14">
    <source>
        <dbReference type="SAM" id="MobiDB-lite"/>
    </source>
</evidence>
<feature type="region of interest" description="Disordered" evidence="14">
    <location>
        <begin position="63"/>
        <end position="95"/>
    </location>
</feature>
<keyword evidence="9" id="KW-0805">Transcription regulation</keyword>
<dbReference type="InterPro" id="IPR014849">
    <property type="entry name" value="EKC/KEOPS_Gon7"/>
</dbReference>
<keyword evidence="6" id="KW-0158">Chromosome</keyword>
<dbReference type="GO" id="GO:0000781">
    <property type="term" value="C:chromosome, telomeric region"/>
    <property type="evidence" value="ECO:0007669"/>
    <property type="project" value="UniProtKB-SubCell"/>
</dbReference>
<evidence type="ECO:0000313" key="16">
    <source>
        <dbReference type="Proteomes" id="UP000722485"/>
    </source>
</evidence>
<dbReference type="EMBL" id="JAANBB010000258">
    <property type="protein sequence ID" value="KAF7545344.1"/>
    <property type="molecule type" value="Genomic_DNA"/>
</dbReference>
<protein>
    <recommendedName>
        <fullName evidence="5">EKC/KEOPS complex subunit GON7</fullName>
    </recommendedName>
</protein>
<evidence type="ECO:0000256" key="8">
    <source>
        <dbReference type="ARBA" id="ARBA00022895"/>
    </source>
</evidence>
<evidence type="ECO:0000256" key="4">
    <source>
        <dbReference type="ARBA" id="ARBA00011534"/>
    </source>
</evidence>
<comment type="subcellular location">
    <subcellularLocation>
        <location evidence="2">Chromosome</location>
        <location evidence="2">Telomere</location>
    </subcellularLocation>
    <subcellularLocation>
        <location evidence="1">Nucleus</location>
    </subcellularLocation>
</comment>
<comment type="caution">
    <text evidence="15">The sequence shown here is derived from an EMBL/GenBank/DDBJ whole genome shotgun (WGS) entry which is preliminary data.</text>
</comment>
<evidence type="ECO:0000256" key="10">
    <source>
        <dbReference type="ARBA" id="ARBA00023159"/>
    </source>
</evidence>
<evidence type="ECO:0000256" key="7">
    <source>
        <dbReference type="ARBA" id="ARBA00022694"/>
    </source>
</evidence>
<evidence type="ECO:0000256" key="3">
    <source>
        <dbReference type="ARBA" id="ARBA00008529"/>
    </source>
</evidence>
<keyword evidence="12" id="KW-0539">Nucleus</keyword>
<keyword evidence="11" id="KW-0804">Transcription</keyword>
<reference evidence="15" key="1">
    <citation type="submission" date="2020-03" db="EMBL/GenBank/DDBJ databases">
        <title>Draft Genome Sequence of Cylindrodendrum hubeiense.</title>
        <authorList>
            <person name="Buettner E."/>
            <person name="Kellner H."/>
        </authorList>
    </citation>
    <scope>NUCLEOTIDE SEQUENCE</scope>
    <source>
        <strain evidence="15">IHI 201604</strain>
    </source>
</reference>
<evidence type="ECO:0000313" key="15">
    <source>
        <dbReference type="EMBL" id="KAF7545344.1"/>
    </source>
</evidence>
<comment type="similarity">
    <text evidence="3">Belongs to the GON7 family.</text>
</comment>
<evidence type="ECO:0000256" key="2">
    <source>
        <dbReference type="ARBA" id="ARBA00004574"/>
    </source>
</evidence>
<sequence length="95" mass="10199">MAPNSLTASYASPESEPFTFASSLPALQSPASVADKTSYLAALRASVTDAQAQINKELTARMEEDKARDAATKNGIIDDAKEEENYGEEIVEDED</sequence>
<keyword evidence="10" id="KW-0010">Activator</keyword>
<feature type="compositionally biased region" description="Basic and acidic residues" evidence="14">
    <location>
        <begin position="63"/>
        <end position="79"/>
    </location>
</feature>
<evidence type="ECO:0000256" key="5">
    <source>
        <dbReference type="ARBA" id="ARBA00019746"/>
    </source>
</evidence>
<dbReference type="Pfam" id="PF08738">
    <property type="entry name" value="Gon7"/>
    <property type="match status" value="1"/>
</dbReference>
<proteinExistence type="inferred from homology"/>
<comment type="subunit">
    <text evidence="4">Component of the EKC/KEOPS complex composed of at least BUD32, CGI121, GON7, KAE1 and PCC1; the whole complex dimerizes.</text>
</comment>
<keyword evidence="8" id="KW-0779">Telomere</keyword>
<evidence type="ECO:0000256" key="11">
    <source>
        <dbReference type="ARBA" id="ARBA00023163"/>
    </source>
</evidence>
<dbReference type="Proteomes" id="UP000722485">
    <property type="component" value="Unassembled WGS sequence"/>
</dbReference>
<name>A0A9P5LDJ4_9HYPO</name>
<keyword evidence="7" id="KW-0819">tRNA processing</keyword>
<dbReference type="GO" id="GO:0005634">
    <property type="term" value="C:nucleus"/>
    <property type="evidence" value="ECO:0007669"/>
    <property type="project" value="UniProtKB-SubCell"/>
</dbReference>
<evidence type="ECO:0000256" key="9">
    <source>
        <dbReference type="ARBA" id="ARBA00023015"/>
    </source>
</evidence>
<evidence type="ECO:0000256" key="1">
    <source>
        <dbReference type="ARBA" id="ARBA00004123"/>
    </source>
</evidence>
<organism evidence="15 16">
    <name type="scientific">Cylindrodendrum hubeiense</name>
    <dbReference type="NCBI Taxonomy" id="595255"/>
    <lineage>
        <taxon>Eukaryota</taxon>
        <taxon>Fungi</taxon>
        <taxon>Dikarya</taxon>
        <taxon>Ascomycota</taxon>
        <taxon>Pezizomycotina</taxon>
        <taxon>Sordariomycetes</taxon>
        <taxon>Hypocreomycetidae</taxon>
        <taxon>Hypocreales</taxon>
        <taxon>Nectriaceae</taxon>
        <taxon>Cylindrodendrum</taxon>
    </lineage>
</organism>